<name>A0ABQ4TW57_9HYPH</name>
<protein>
    <recommendedName>
        <fullName evidence="3">Type II toxin-antitoxin system ParD family antitoxin</fullName>
    </recommendedName>
</protein>
<dbReference type="Gene3D" id="6.10.10.120">
    <property type="entry name" value="Antitoxin ParD1-like"/>
    <property type="match status" value="1"/>
</dbReference>
<evidence type="ECO:0000313" key="2">
    <source>
        <dbReference type="Proteomes" id="UP001055057"/>
    </source>
</evidence>
<dbReference type="RefSeq" id="WP_238182082.1">
    <property type="nucleotide sequence ID" value="NZ_BPRB01000082.1"/>
</dbReference>
<reference evidence="1" key="2">
    <citation type="submission" date="2021-08" db="EMBL/GenBank/DDBJ databases">
        <authorList>
            <person name="Tani A."/>
            <person name="Ola A."/>
            <person name="Ogura Y."/>
            <person name="Katsura K."/>
            <person name="Hayashi T."/>
        </authorList>
    </citation>
    <scope>NUCLEOTIDE SEQUENCE</scope>
    <source>
        <strain evidence="1">DSM 23632</strain>
    </source>
</reference>
<evidence type="ECO:0008006" key="3">
    <source>
        <dbReference type="Google" id="ProtNLM"/>
    </source>
</evidence>
<proteinExistence type="predicted"/>
<dbReference type="EMBL" id="BPRB01000082">
    <property type="protein sequence ID" value="GJE59504.1"/>
    <property type="molecule type" value="Genomic_DNA"/>
</dbReference>
<dbReference type="Pfam" id="PF03693">
    <property type="entry name" value="ParD_antitoxin"/>
    <property type="match status" value="1"/>
</dbReference>
<reference evidence="1" key="1">
    <citation type="journal article" date="2021" name="Front. Microbiol.">
        <title>Comprehensive Comparative Genomics and Phenotyping of Methylobacterium Species.</title>
        <authorList>
            <person name="Alessa O."/>
            <person name="Ogura Y."/>
            <person name="Fujitani Y."/>
            <person name="Takami H."/>
            <person name="Hayashi T."/>
            <person name="Sahin N."/>
            <person name="Tani A."/>
        </authorList>
    </citation>
    <scope>NUCLEOTIDE SEQUENCE</scope>
    <source>
        <strain evidence="1">DSM 23632</strain>
    </source>
</reference>
<dbReference type="PANTHER" id="PTHR36582">
    <property type="entry name" value="ANTITOXIN PARD"/>
    <property type="match status" value="1"/>
</dbReference>
<dbReference type="Proteomes" id="UP001055057">
    <property type="component" value="Unassembled WGS sequence"/>
</dbReference>
<sequence length="83" mass="8921">MAKPVRLDPAQAAFVEGLVADGRYPSADDAVTAGLRLLHAREARLSDLREAWREGVESGDYEPVDAVLDDLTDHYAARAKAGA</sequence>
<gene>
    <name evidence="1" type="ORF">MPOCJGCO_1597</name>
</gene>
<comment type="caution">
    <text evidence="1">The sequence shown here is derived from an EMBL/GenBank/DDBJ whole genome shotgun (WGS) entry which is preliminary data.</text>
</comment>
<accession>A0ABQ4TW57</accession>
<organism evidence="1 2">
    <name type="scientific">Methylobacterium trifolii</name>
    <dbReference type="NCBI Taxonomy" id="1003092"/>
    <lineage>
        <taxon>Bacteria</taxon>
        <taxon>Pseudomonadati</taxon>
        <taxon>Pseudomonadota</taxon>
        <taxon>Alphaproteobacteria</taxon>
        <taxon>Hyphomicrobiales</taxon>
        <taxon>Methylobacteriaceae</taxon>
        <taxon>Methylobacterium</taxon>
    </lineage>
</organism>
<dbReference type="NCBIfam" id="TIGR02606">
    <property type="entry name" value="antidote_CC2985"/>
    <property type="match status" value="1"/>
</dbReference>
<dbReference type="InterPro" id="IPR038296">
    <property type="entry name" value="ParD_sf"/>
</dbReference>
<dbReference type="InterPro" id="IPR022789">
    <property type="entry name" value="ParD"/>
</dbReference>
<keyword evidence="2" id="KW-1185">Reference proteome</keyword>
<evidence type="ECO:0000313" key="1">
    <source>
        <dbReference type="EMBL" id="GJE59504.1"/>
    </source>
</evidence>
<dbReference type="PANTHER" id="PTHR36582:SF2">
    <property type="entry name" value="ANTITOXIN PARD"/>
    <property type="match status" value="1"/>
</dbReference>